<protein>
    <submittedName>
        <fullName evidence="1">Uncharacterized protein</fullName>
    </submittedName>
</protein>
<dbReference type="AlphaFoldDB" id="A0A6A1VAX0"/>
<dbReference type="Proteomes" id="UP000516437">
    <property type="component" value="Chromosome 6"/>
</dbReference>
<accession>A0A6A1VAX0</accession>
<comment type="caution">
    <text evidence="1">The sequence shown here is derived from an EMBL/GenBank/DDBJ whole genome shotgun (WGS) entry which is preliminary data.</text>
</comment>
<keyword evidence="2" id="KW-1185">Reference proteome</keyword>
<organism evidence="1 2">
    <name type="scientific">Morella rubra</name>
    <name type="common">Chinese bayberry</name>
    <dbReference type="NCBI Taxonomy" id="262757"/>
    <lineage>
        <taxon>Eukaryota</taxon>
        <taxon>Viridiplantae</taxon>
        <taxon>Streptophyta</taxon>
        <taxon>Embryophyta</taxon>
        <taxon>Tracheophyta</taxon>
        <taxon>Spermatophyta</taxon>
        <taxon>Magnoliopsida</taxon>
        <taxon>eudicotyledons</taxon>
        <taxon>Gunneridae</taxon>
        <taxon>Pentapetalae</taxon>
        <taxon>rosids</taxon>
        <taxon>fabids</taxon>
        <taxon>Fagales</taxon>
        <taxon>Myricaceae</taxon>
        <taxon>Morella</taxon>
    </lineage>
</organism>
<sequence length="118" mass="13176">MDEDCDTLCQGPTFCPNFTEETPTLEANSLSVVVATPPNIVQVQAPPTAATKARPFFWPAWGSPKAKLKCHWASYLQRSLTANEPMQVVPKRLYAYVAMEDETQDSDLSTPLRDLIFQ</sequence>
<name>A0A6A1VAX0_9ROSI</name>
<evidence type="ECO:0000313" key="2">
    <source>
        <dbReference type="Proteomes" id="UP000516437"/>
    </source>
</evidence>
<evidence type="ECO:0000313" key="1">
    <source>
        <dbReference type="EMBL" id="KAB1209893.1"/>
    </source>
</evidence>
<dbReference type="EMBL" id="RXIC02000024">
    <property type="protein sequence ID" value="KAB1209893.1"/>
    <property type="molecule type" value="Genomic_DNA"/>
</dbReference>
<gene>
    <name evidence="1" type="ORF">CJ030_MR6G029283</name>
</gene>
<proteinExistence type="predicted"/>
<reference evidence="1 2" key="1">
    <citation type="journal article" date="2019" name="Plant Biotechnol. J.">
        <title>The red bayberry genome and genetic basis of sex determination.</title>
        <authorList>
            <person name="Jia H.M."/>
            <person name="Jia H.J."/>
            <person name="Cai Q.L."/>
            <person name="Wang Y."/>
            <person name="Zhao H.B."/>
            <person name="Yang W.F."/>
            <person name="Wang G.Y."/>
            <person name="Li Y.H."/>
            <person name="Zhan D.L."/>
            <person name="Shen Y.T."/>
            <person name="Niu Q.F."/>
            <person name="Chang L."/>
            <person name="Qiu J."/>
            <person name="Zhao L."/>
            <person name="Xie H.B."/>
            <person name="Fu W.Y."/>
            <person name="Jin J."/>
            <person name="Li X.W."/>
            <person name="Jiao Y."/>
            <person name="Zhou C.C."/>
            <person name="Tu T."/>
            <person name="Chai C.Y."/>
            <person name="Gao J.L."/>
            <person name="Fan L.J."/>
            <person name="van de Weg E."/>
            <person name="Wang J.Y."/>
            <person name="Gao Z.S."/>
        </authorList>
    </citation>
    <scope>NUCLEOTIDE SEQUENCE [LARGE SCALE GENOMIC DNA]</scope>
    <source>
        <tissue evidence="1">Leaves</tissue>
    </source>
</reference>